<comment type="similarity">
    <text evidence="1">Belongs to the CinA family.</text>
</comment>
<dbReference type="Gene3D" id="3.40.980.10">
    <property type="entry name" value="MoaB/Mog-like domain"/>
    <property type="match status" value="1"/>
</dbReference>
<evidence type="ECO:0000259" key="2">
    <source>
        <dbReference type="SMART" id="SM00852"/>
    </source>
</evidence>
<dbReference type="NCBIfam" id="TIGR00199">
    <property type="entry name" value="PncC_domain"/>
    <property type="match status" value="1"/>
</dbReference>
<feature type="domain" description="MoaB/Mog" evidence="2">
    <location>
        <begin position="4"/>
        <end position="171"/>
    </location>
</feature>
<dbReference type="Proteomes" id="UP001516588">
    <property type="component" value="Unassembled WGS sequence"/>
</dbReference>
<sequence length="412" mass="44950">MKSAILTVGTEILFGQIVNTNAAYLSQQLNGLGFDVLYHFTVGDNPDRLKRALETCAKECDLIITTGGLGPTQDDLTKEVISEFAGCRLTINQEAMDRIEGYFKRSGREMTENNVKQAYVPEGAICMQNDHGSAPGFICKVDNKTIMSFPGPPKEMMPMFENSAIPYLSTMSEGVIYSKFIKTVGIGESLLETEIMDIVDAQTDPTIATYAKDGEVTMRLTSKRSSAEEAKAAVDEMATKVHERVGNYIYTEDERSFSEVILDKMRDKGLSLSSAESCTGGLFADAFISIPGSSDVFDRALVTYSNTAKMQELGVKEETLAKFGAVSSQTAEEMVSGLYEASGSDICVAVTGLAGPGGETLEKPVGLVYTAILAGGKIRCTENRFGNMDRNAIRRRSMLAMMKLIYDYLEDR</sequence>
<dbReference type="Pfam" id="PF02464">
    <property type="entry name" value="CinA"/>
    <property type="match status" value="1"/>
</dbReference>
<dbReference type="SUPFAM" id="SSF53218">
    <property type="entry name" value="Molybdenum cofactor biosynthesis proteins"/>
    <property type="match status" value="1"/>
</dbReference>
<dbReference type="HAMAP" id="MF_00226_B">
    <property type="entry name" value="CinA_B"/>
    <property type="match status" value="1"/>
</dbReference>
<dbReference type="InterPro" id="IPR050101">
    <property type="entry name" value="CinA"/>
</dbReference>
<dbReference type="InterPro" id="IPR008136">
    <property type="entry name" value="CinA_C"/>
</dbReference>
<dbReference type="EMBL" id="JADCKA010000002">
    <property type="protein sequence ID" value="MBE5034948.1"/>
    <property type="molecule type" value="Genomic_DNA"/>
</dbReference>
<dbReference type="InterPro" id="IPR001453">
    <property type="entry name" value="MoaB/Mog_dom"/>
</dbReference>
<dbReference type="PANTHER" id="PTHR13939:SF0">
    <property type="entry name" value="NMN AMIDOHYDROLASE-LIKE PROTEIN YFAY"/>
    <property type="match status" value="1"/>
</dbReference>
<proteinExistence type="inferred from homology"/>
<dbReference type="Pfam" id="PF18146">
    <property type="entry name" value="CinA_KH"/>
    <property type="match status" value="1"/>
</dbReference>
<dbReference type="PANTHER" id="PTHR13939">
    <property type="entry name" value="NICOTINAMIDE-NUCLEOTIDE AMIDOHYDROLASE PNCC"/>
    <property type="match status" value="1"/>
</dbReference>
<dbReference type="InterPro" id="IPR036425">
    <property type="entry name" value="MoaB/Mog-like_dom_sf"/>
</dbReference>
<protein>
    <recommendedName>
        <fullName evidence="1">Putative competence-damage inducible protein</fullName>
    </recommendedName>
</protein>
<dbReference type="SMART" id="SM00852">
    <property type="entry name" value="MoCF_biosynth"/>
    <property type="match status" value="1"/>
</dbReference>
<name>A0ABR9QVP7_9FIRM</name>
<dbReference type="SUPFAM" id="SSF142433">
    <property type="entry name" value="CinA-like"/>
    <property type="match status" value="1"/>
</dbReference>
<organism evidence="3 4">
    <name type="scientific">Gallibacter intestinalis</name>
    <dbReference type="NCBI Taxonomy" id="2779356"/>
    <lineage>
        <taxon>Bacteria</taxon>
        <taxon>Bacillati</taxon>
        <taxon>Bacillota</taxon>
        <taxon>Clostridia</taxon>
        <taxon>Eubacteriales</taxon>
        <taxon>Eubacteriaceae</taxon>
        <taxon>Gallibacter</taxon>
    </lineage>
</organism>
<dbReference type="Gene3D" id="3.30.70.2860">
    <property type="match status" value="1"/>
</dbReference>
<dbReference type="Gene3D" id="3.90.950.20">
    <property type="entry name" value="CinA-like"/>
    <property type="match status" value="1"/>
</dbReference>
<evidence type="ECO:0000313" key="4">
    <source>
        <dbReference type="Proteomes" id="UP001516588"/>
    </source>
</evidence>
<comment type="caution">
    <text evidence="3">The sequence shown here is derived from an EMBL/GenBank/DDBJ whole genome shotgun (WGS) entry which is preliminary data.</text>
</comment>
<keyword evidence="4" id="KW-1185">Reference proteome</keyword>
<dbReference type="Pfam" id="PF00994">
    <property type="entry name" value="MoCF_biosynth"/>
    <property type="match status" value="1"/>
</dbReference>
<dbReference type="NCBIfam" id="TIGR00177">
    <property type="entry name" value="molyb_syn"/>
    <property type="match status" value="1"/>
</dbReference>
<dbReference type="InterPro" id="IPR008135">
    <property type="entry name" value="Competence-induced_CinA"/>
</dbReference>
<dbReference type="CDD" id="cd00885">
    <property type="entry name" value="cinA"/>
    <property type="match status" value="1"/>
</dbReference>
<dbReference type="NCBIfam" id="TIGR00200">
    <property type="entry name" value="cinA_nterm"/>
    <property type="match status" value="1"/>
</dbReference>
<evidence type="ECO:0000256" key="1">
    <source>
        <dbReference type="HAMAP-Rule" id="MF_00226"/>
    </source>
</evidence>
<dbReference type="NCBIfam" id="NF001813">
    <property type="entry name" value="PRK00549.1"/>
    <property type="match status" value="1"/>
</dbReference>
<dbReference type="PIRSF" id="PIRSF006728">
    <property type="entry name" value="CinA"/>
    <property type="match status" value="1"/>
</dbReference>
<gene>
    <name evidence="1" type="primary">cinA</name>
    <name evidence="3" type="ORF">INF20_01485</name>
</gene>
<dbReference type="InterPro" id="IPR036653">
    <property type="entry name" value="CinA-like_C"/>
</dbReference>
<dbReference type="RefSeq" id="WP_226384619.1">
    <property type="nucleotide sequence ID" value="NZ_JADCKA010000002.1"/>
</dbReference>
<accession>A0ABR9QVP7</accession>
<evidence type="ECO:0000313" key="3">
    <source>
        <dbReference type="EMBL" id="MBE5034948.1"/>
    </source>
</evidence>
<dbReference type="InterPro" id="IPR041424">
    <property type="entry name" value="CinA_KH"/>
</dbReference>
<reference evidence="3 4" key="1">
    <citation type="submission" date="2020-10" db="EMBL/GenBank/DDBJ databases">
        <title>ChiBAC.</title>
        <authorList>
            <person name="Zenner C."/>
            <person name="Hitch T.C.A."/>
            <person name="Clavel T."/>
        </authorList>
    </citation>
    <scope>NUCLEOTIDE SEQUENCE [LARGE SCALE GENOMIC DNA]</scope>
    <source>
        <strain evidence="3 4">DSM 108706</strain>
    </source>
</reference>